<dbReference type="SUPFAM" id="SSF48173">
    <property type="entry name" value="Cryptochrome/photolyase FAD-binding domain"/>
    <property type="match status" value="1"/>
</dbReference>
<dbReference type="InterPro" id="IPR002081">
    <property type="entry name" value="Cryptochrome/DNA_photolyase_1"/>
</dbReference>
<evidence type="ECO:0000313" key="10">
    <source>
        <dbReference type="EMBL" id="PTG68614.1"/>
    </source>
</evidence>
<dbReference type="EMBL" id="PZCM01000006">
    <property type="protein sequence ID" value="PTG27284.1"/>
    <property type="molecule type" value="Genomic_DNA"/>
</dbReference>
<dbReference type="EC" id="4.1.99.3" evidence="7"/>
<evidence type="ECO:0000256" key="3">
    <source>
        <dbReference type="PIRSR" id="PIRSR602081-1"/>
    </source>
</evidence>
<evidence type="ECO:0000313" key="13">
    <source>
        <dbReference type="Proteomes" id="UP000242704"/>
    </source>
</evidence>
<dbReference type="GO" id="GO:0009416">
    <property type="term" value="P:response to light stimulus"/>
    <property type="evidence" value="ECO:0007669"/>
    <property type="project" value="TreeGrafter"/>
</dbReference>
<comment type="similarity">
    <text evidence="5">Belongs to the DNA photolyase family.</text>
</comment>
<keyword evidence="2 3" id="KW-0274">FAD</keyword>
<keyword evidence="11" id="KW-1185">Reference proteome</keyword>
<dbReference type="Gene3D" id="1.10.579.10">
    <property type="entry name" value="DNA Cyclobutane Dipyrimidine Photolyase, subunit A, domain 3"/>
    <property type="match status" value="1"/>
</dbReference>
<proteinExistence type="inferred from homology"/>
<evidence type="ECO:0000256" key="5">
    <source>
        <dbReference type="RuleBase" id="RU004182"/>
    </source>
</evidence>
<comment type="cofactor">
    <cofactor evidence="3">
        <name>FAD</name>
        <dbReference type="ChEBI" id="CHEBI:57692"/>
    </cofactor>
    <text evidence="3">Binds 1 FAD per subunit.</text>
</comment>
<dbReference type="Gene3D" id="1.25.40.80">
    <property type="match status" value="1"/>
</dbReference>
<gene>
    <name evidence="9" type="ORF">BU638_06390</name>
    <name evidence="8" type="ORF">BU653_07720</name>
    <name evidence="10" type="ORF">BU676_09880</name>
    <name evidence="7" type="ORF">RCF65_10050</name>
</gene>
<accession>A0AAE5SYG8</accession>
<sequence>MNLGVILNRVFRIQSNPLFQYVEDHLEAIQQLYVIVPIEEMSDASEVKQKDYQDVVRGFIAQLHAYGITPYIVNYEDLGALAEELALSHVLMASDTMSYHHANYDFPHVKRAFQKHKIQTIGVRANHYFNPKSTLNRQGEPYKVFTSFYKANRPHIHDRRVTRYDIESIRKVAATGENRTDFSFNNAQDMEAAARKHWGSFLQEDMTQYQTLTDDITIAYVSGMSRYLAYGLMDIHEVLRDVLEGIEMEPTPYEAYLRELMFREFYYVLMVAYPETATQSFIEKYRDLPWSHHQASFEAWKQGETGYPIIDAAMKRLQRTGQMHNRLRMVVAQFLTKHLFIDWTWGEMYFKEQLIDYDNASNVHGWQWSASTGTDAVPYFRMFNPIRQSERFDAKGELIKSELPLFGNVPVKYLHDPTKNRQVLQEHYNIVIGRDYPETIVDHKASRAYVMAVFKGEHDI</sequence>
<keyword evidence="7" id="KW-0456">Lyase</keyword>
<evidence type="ECO:0000256" key="4">
    <source>
        <dbReference type="PIRSR" id="PIRSR602081-2"/>
    </source>
</evidence>
<comment type="caution">
    <text evidence="8">The sequence shown here is derived from an EMBL/GenBank/DDBJ whole genome shotgun (WGS) entry which is preliminary data.</text>
</comment>
<keyword evidence="1 3" id="KW-0285">Flavoprotein</keyword>
<dbReference type="PANTHER" id="PTHR11455:SF9">
    <property type="entry name" value="CRYPTOCHROME CIRCADIAN CLOCK 5 ISOFORM X1"/>
    <property type="match status" value="1"/>
</dbReference>
<organism evidence="8 13">
    <name type="scientific">Staphylococcus chromogenes</name>
    <name type="common">Staphylococcus hyicus subsp. chromogenes</name>
    <dbReference type="NCBI Taxonomy" id="46126"/>
    <lineage>
        <taxon>Bacteria</taxon>
        <taxon>Bacillati</taxon>
        <taxon>Bacillota</taxon>
        <taxon>Bacilli</taxon>
        <taxon>Bacillales</taxon>
        <taxon>Staphylococcaceae</taxon>
        <taxon>Staphylococcus</taxon>
    </lineage>
</organism>
<evidence type="ECO:0000313" key="9">
    <source>
        <dbReference type="EMBL" id="PTG27284.1"/>
    </source>
</evidence>
<reference evidence="7 14" key="3">
    <citation type="submission" date="2023-08" db="EMBL/GenBank/DDBJ databases">
        <title>Whole genome sequencing of Staphylococcus chromogenes NNSch 2386.</title>
        <authorList>
            <person name="Kropotov V.S."/>
            <person name="Boriskina E.V."/>
            <person name="Gordinskaya N.A."/>
            <person name="Shkurkina I.S."/>
            <person name="Kryazhev D.V."/>
            <person name="Alekseeva A.E."/>
            <person name="Makhova M.A."/>
        </authorList>
    </citation>
    <scope>NUCLEOTIDE SEQUENCE [LARGE SCALE GENOMIC DNA]</scope>
    <source>
        <strain evidence="7 14">NNSch 2386</strain>
    </source>
</reference>
<feature type="binding site" evidence="3">
    <location>
        <position position="209"/>
    </location>
    <ligand>
        <name>FAD</name>
        <dbReference type="ChEBI" id="CHEBI:57692"/>
    </ligand>
</feature>
<dbReference type="InterPro" id="IPR014729">
    <property type="entry name" value="Rossmann-like_a/b/a_fold"/>
</dbReference>
<evidence type="ECO:0000259" key="6">
    <source>
        <dbReference type="PROSITE" id="PS51645"/>
    </source>
</evidence>
<evidence type="ECO:0000256" key="1">
    <source>
        <dbReference type="ARBA" id="ARBA00022630"/>
    </source>
</evidence>
<dbReference type="InterPro" id="IPR006050">
    <property type="entry name" value="DNA_photolyase_N"/>
</dbReference>
<evidence type="ECO:0000313" key="7">
    <source>
        <dbReference type="EMBL" id="MDQ7176333.1"/>
    </source>
</evidence>
<feature type="site" description="Electron transfer via tryptophanyl radical" evidence="4">
    <location>
        <position position="343"/>
    </location>
</feature>
<dbReference type="Proteomes" id="UP000242704">
    <property type="component" value="Unassembled WGS sequence"/>
</dbReference>
<reference evidence="8" key="2">
    <citation type="submission" date="2018-03" db="EMBL/GenBank/DDBJ databases">
        <authorList>
            <person name="Naushad S."/>
        </authorList>
    </citation>
    <scope>NUCLEOTIDE SEQUENCE</scope>
    <source>
        <strain evidence="9">SNUC 105</strain>
        <strain evidence="10">SNUC 1363</strain>
        <strain evidence="8">SNUC 505</strain>
    </source>
</reference>
<dbReference type="InterPro" id="IPR005101">
    <property type="entry name" value="Cryptochr/Photolyase_FAD-bd"/>
</dbReference>
<dbReference type="Pfam" id="PF00875">
    <property type="entry name" value="DNA_photolyase"/>
    <property type="match status" value="1"/>
</dbReference>
<dbReference type="GO" id="GO:0003677">
    <property type="term" value="F:DNA binding"/>
    <property type="evidence" value="ECO:0007669"/>
    <property type="project" value="TreeGrafter"/>
</dbReference>
<name>A0AAE5SYG8_STACR</name>
<dbReference type="EMBL" id="PZBZ01000038">
    <property type="protein sequence ID" value="PTG13275.1"/>
    <property type="molecule type" value="Genomic_DNA"/>
</dbReference>
<feature type="site" description="Electron transfer via tryptophanyl radical" evidence="4">
    <location>
        <position position="366"/>
    </location>
</feature>
<feature type="binding site" evidence="3">
    <location>
        <begin position="259"/>
        <end position="266"/>
    </location>
    <ligand>
        <name>FAD</name>
        <dbReference type="ChEBI" id="CHEBI:57692"/>
    </ligand>
</feature>
<evidence type="ECO:0000313" key="11">
    <source>
        <dbReference type="Proteomes" id="UP000242008"/>
    </source>
</evidence>
<evidence type="ECO:0000313" key="14">
    <source>
        <dbReference type="Proteomes" id="UP001240157"/>
    </source>
</evidence>
<evidence type="ECO:0000256" key="2">
    <source>
        <dbReference type="ARBA" id="ARBA00022827"/>
    </source>
</evidence>
<dbReference type="InterPro" id="IPR036155">
    <property type="entry name" value="Crypto/Photolyase_N_sf"/>
</dbReference>
<evidence type="ECO:0000313" key="12">
    <source>
        <dbReference type="Proteomes" id="UP000242144"/>
    </source>
</evidence>
<evidence type="ECO:0000313" key="8">
    <source>
        <dbReference type="EMBL" id="PTG13275.1"/>
    </source>
</evidence>
<protein>
    <submittedName>
        <fullName evidence="8">Deoxyribodipyrimidine photo-lyase</fullName>
        <ecNumber evidence="7">4.1.99.3</ecNumber>
    </submittedName>
</protein>
<dbReference type="Gene3D" id="3.40.50.620">
    <property type="entry name" value="HUPs"/>
    <property type="match status" value="1"/>
</dbReference>
<dbReference type="GO" id="GO:0003904">
    <property type="term" value="F:deoxyribodipyrimidine photo-lyase activity"/>
    <property type="evidence" value="ECO:0007669"/>
    <property type="project" value="UniProtKB-EC"/>
</dbReference>
<keyword evidence="5" id="KW-0157">Chromophore</keyword>
<feature type="domain" description="Photolyase/cryptochrome alpha/beta" evidence="6">
    <location>
        <begin position="1"/>
        <end position="128"/>
    </location>
</feature>
<dbReference type="Proteomes" id="UP000242008">
    <property type="component" value="Unassembled WGS sequence"/>
</dbReference>
<dbReference type="EMBL" id="JAVGJF010000091">
    <property type="protein sequence ID" value="MDQ7176333.1"/>
    <property type="molecule type" value="Genomic_DNA"/>
</dbReference>
<dbReference type="SUPFAM" id="SSF52425">
    <property type="entry name" value="Cryptochrome/photolyase, N-terminal domain"/>
    <property type="match status" value="1"/>
</dbReference>
<feature type="site" description="Electron transfer via tryptophanyl radical" evidence="4">
    <location>
        <position position="290"/>
    </location>
</feature>
<feature type="binding site" evidence="3">
    <location>
        <position position="256"/>
    </location>
    <ligand>
        <name>FAD</name>
        <dbReference type="ChEBI" id="CHEBI:57692"/>
    </ligand>
</feature>
<dbReference type="PRINTS" id="PR00147">
    <property type="entry name" value="DNAPHOTLYASE"/>
</dbReference>
<dbReference type="InterPro" id="IPR036134">
    <property type="entry name" value="Crypto/Photolyase_FAD-like_sf"/>
</dbReference>
<dbReference type="Pfam" id="PF03441">
    <property type="entry name" value="FAD_binding_7"/>
    <property type="match status" value="1"/>
</dbReference>
<dbReference type="GO" id="GO:0071949">
    <property type="term" value="F:FAD binding"/>
    <property type="evidence" value="ECO:0007669"/>
    <property type="project" value="TreeGrafter"/>
</dbReference>
<feature type="binding site" evidence="3">
    <location>
        <begin position="356"/>
        <end position="358"/>
    </location>
    <ligand>
        <name>FAD</name>
        <dbReference type="ChEBI" id="CHEBI:57692"/>
    </ligand>
</feature>
<dbReference type="Proteomes" id="UP000242144">
    <property type="component" value="Unassembled WGS sequence"/>
</dbReference>
<dbReference type="AlphaFoldDB" id="A0AAE5SYG8"/>
<dbReference type="PROSITE" id="PS51645">
    <property type="entry name" value="PHR_CRY_ALPHA_BETA"/>
    <property type="match status" value="1"/>
</dbReference>
<dbReference type="PANTHER" id="PTHR11455">
    <property type="entry name" value="CRYPTOCHROME"/>
    <property type="match status" value="1"/>
</dbReference>
<dbReference type="EMBL" id="PZAO01000027">
    <property type="protein sequence ID" value="PTG68614.1"/>
    <property type="molecule type" value="Genomic_DNA"/>
</dbReference>
<dbReference type="RefSeq" id="WP_037576749.1">
    <property type="nucleotide sequence ID" value="NZ_CP133242.1"/>
</dbReference>
<reference evidence="11 12" key="1">
    <citation type="journal article" date="2016" name="Front. Microbiol.">
        <title>Comprehensive Phylogenetic Analysis of Bovine Non-aureus Staphylococci Species Based on Whole-Genome Sequencing.</title>
        <authorList>
            <person name="Naushad S."/>
            <person name="Barkema H.W."/>
            <person name="Luby C."/>
            <person name="Condas L.A."/>
            <person name="Nobrega D.B."/>
            <person name="Carson D.A."/>
            <person name="De Buck J."/>
        </authorList>
    </citation>
    <scope>NUCLEOTIDE SEQUENCE [LARGE SCALE GENOMIC DNA]</scope>
    <source>
        <strain evidence="9 12">SNUC 105</strain>
        <strain evidence="10 11">SNUC 1363</strain>
        <strain evidence="8 13">SNUC 505</strain>
    </source>
</reference>
<dbReference type="Proteomes" id="UP001240157">
    <property type="component" value="Unassembled WGS sequence"/>
</dbReference>